<evidence type="ECO:0000256" key="8">
    <source>
        <dbReference type="ARBA" id="ARBA00023012"/>
    </source>
</evidence>
<protein>
    <recommendedName>
        <fullName evidence="2">histidine kinase</fullName>
        <ecNumber evidence="2">2.7.13.3</ecNumber>
    </recommendedName>
</protein>
<evidence type="ECO:0000256" key="9">
    <source>
        <dbReference type="SAM" id="MobiDB-lite"/>
    </source>
</evidence>
<dbReference type="InterPro" id="IPR050482">
    <property type="entry name" value="Sensor_HK_TwoCompSys"/>
</dbReference>
<feature type="transmembrane region" description="Helical" evidence="10">
    <location>
        <begin position="112"/>
        <end position="133"/>
    </location>
</feature>
<evidence type="ECO:0000256" key="6">
    <source>
        <dbReference type="ARBA" id="ARBA00022777"/>
    </source>
</evidence>
<keyword evidence="10" id="KW-0472">Membrane</keyword>
<evidence type="ECO:0000313" key="13">
    <source>
        <dbReference type="Proteomes" id="UP000237881"/>
    </source>
</evidence>
<feature type="transmembrane region" description="Helical" evidence="10">
    <location>
        <begin position="139"/>
        <end position="156"/>
    </location>
</feature>
<dbReference type="AlphaFoldDB" id="A0ABD6WAQ2"/>
<dbReference type="GO" id="GO:0000160">
    <property type="term" value="P:phosphorelay signal transduction system"/>
    <property type="evidence" value="ECO:0007669"/>
    <property type="project" value="UniProtKB-KW"/>
</dbReference>
<proteinExistence type="predicted"/>
<evidence type="ECO:0000256" key="4">
    <source>
        <dbReference type="ARBA" id="ARBA00022679"/>
    </source>
</evidence>
<dbReference type="PANTHER" id="PTHR24421">
    <property type="entry name" value="NITRATE/NITRITE SENSOR PROTEIN NARX-RELATED"/>
    <property type="match status" value="1"/>
</dbReference>
<dbReference type="Gene3D" id="1.20.5.1930">
    <property type="match status" value="1"/>
</dbReference>
<evidence type="ECO:0000256" key="2">
    <source>
        <dbReference type="ARBA" id="ARBA00012438"/>
    </source>
</evidence>
<evidence type="ECO:0000259" key="11">
    <source>
        <dbReference type="Pfam" id="PF07730"/>
    </source>
</evidence>
<evidence type="ECO:0000313" key="12">
    <source>
        <dbReference type="EMBL" id="PPF15351.1"/>
    </source>
</evidence>
<keyword evidence="10" id="KW-1133">Transmembrane helix</keyword>
<keyword evidence="6" id="KW-0418">Kinase</keyword>
<reference evidence="12 13" key="1">
    <citation type="submission" date="2018-02" db="EMBL/GenBank/DDBJ databases">
        <title>Bacteriophage NCPPB3778 and a type I-E CRISPR drive the evolution of the US Biological Select Agent, Rathayibacter toxicus.</title>
        <authorList>
            <person name="Davis E.W.II."/>
            <person name="Tabima J.F."/>
            <person name="Weisberg A.J."/>
            <person name="Lopes L.D."/>
            <person name="Wiseman M.S."/>
            <person name="Wiseman M.S."/>
            <person name="Pupko T."/>
            <person name="Belcher M.S."/>
            <person name="Sechler A.J."/>
            <person name="Tancos M.A."/>
            <person name="Schroeder B.K."/>
            <person name="Murray T.D."/>
            <person name="Luster D.G."/>
            <person name="Schneider W.L."/>
            <person name="Rogers E."/>
            <person name="Andreote F.D."/>
            <person name="Grunwald N.J."/>
            <person name="Putnam M.L."/>
            <person name="Chang J.H."/>
        </authorList>
    </citation>
    <scope>NUCLEOTIDE SEQUENCE [LARGE SCALE GENOMIC DNA]</scope>
    <source>
        <strain evidence="12 13">AY1I9</strain>
    </source>
</reference>
<gene>
    <name evidence="12" type="ORF">C5C04_03735</name>
</gene>
<keyword evidence="8" id="KW-0902">Two-component regulatory system</keyword>
<keyword evidence="7" id="KW-0067">ATP-binding</keyword>
<dbReference type="InterPro" id="IPR036890">
    <property type="entry name" value="HATPase_C_sf"/>
</dbReference>
<dbReference type="InterPro" id="IPR011712">
    <property type="entry name" value="Sig_transdc_His_kin_sub3_dim/P"/>
</dbReference>
<dbReference type="Gene3D" id="3.30.565.10">
    <property type="entry name" value="Histidine kinase-like ATPase, C-terminal domain"/>
    <property type="match status" value="1"/>
</dbReference>
<comment type="catalytic activity">
    <reaction evidence="1">
        <text>ATP + protein L-histidine = ADP + protein N-phospho-L-histidine.</text>
        <dbReference type="EC" id="2.7.13.3"/>
    </reaction>
</comment>
<feature type="domain" description="Signal transduction histidine kinase subgroup 3 dimerisation and phosphoacceptor" evidence="11">
    <location>
        <begin position="333"/>
        <end position="396"/>
    </location>
</feature>
<evidence type="ECO:0000256" key="5">
    <source>
        <dbReference type="ARBA" id="ARBA00022741"/>
    </source>
</evidence>
<keyword evidence="4" id="KW-0808">Transferase</keyword>
<evidence type="ECO:0000256" key="3">
    <source>
        <dbReference type="ARBA" id="ARBA00022553"/>
    </source>
</evidence>
<accession>A0ABD6WAQ2</accession>
<keyword evidence="3" id="KW-0597">Phosphoprotein</keyword>
<keyword evidence="5" id="KW-0547">Nucleotide-binding</keyword>
<dbReference type="EC" id="2.7.13.3" evidence="2"/>
<evidence type="ECO:0000256" key="10">
    <source>
        <dbReference type="SAM" id="Phobius"/>
    </source>
</evidence>
<feature type="compositionally biased region" description="Low complexity" evidence="9">
    <location>
        <begin position="28"/>
        <end position="41"/>
    </location>
</feature>
<dbReference type="GO" id="GO:0004673">
    <property type="term" value="F:protein histidine kinase activity"/>
    <property type="evidence" value="ECO:0007669"/>
    <property type="project" value="UniProtKB-EC"/>
</dbReference>
<dbReference type="PANTHER" id="PTHR24421:SF10">
    <property type="entry name" value="NITRATE_NITRITE SENSOR PROTEIN NARQ"/>
    <property type="match status" value="1"/>
</dbReference>
<evidence type="ECO:0000256" key="7">
    <source>
        <dbReference type="ARBA" id="ARBA00022840"/>
    </source>
</evidence>
<comment type="caution">
    <text evidence="12">The sequence shown here is derived from an EMBL/GenBank/DDBJ whole genome shotgun (WGS) entry which is preliminary data.</text>
</comment>
<organism evidence="12 13">
    <name type="scientific">Rathayibacter rathayi</name>
    <name type="common">Corynebacterium rathayi</name>
    <dbReference type="NCBI Taxonomy" id="33887"/>
    <lineage>
        <taxon>Bacteria</taxon>
        <taxon>Bacillati</taxon>
        <taxon>Actinomycetota</taxon>
        <taxon>Actinomycetes</taxon>
        <taxon>Micrococcales</taxon>
        <taxon>Microbacteriaceae</taxon>
        <taxon>Rathayibacter</taxon>
    </lineage>
</organism>
<evidence type="ECO:0000256" key="1">
    <source>
        <dbReference type="ARBA" id="ARBA00000085"/>
    </source>
</evidence>
<sequence length="532" mass="56201">MTDVLDIVWSFREWVTDRQLYADPAMPQGSAGSAESGEGQAHLPRPAPIRGSAPGRPRLRHRYARPASRDGRIGRQGRRSTGEEGHMSTASTALEEAARAYLRLWRGLPREALSLVAAVPVAMLGALCAGLALAVTLGLVGVLIGLVFLPAALYTARVFSRAAVGLDVLAGRPAVPHPQWRRPPASIAPSTFALYGPVIDGHYWLALLHTLVVGPLVALLFGLLLALWTWAGIGGLAAALGGAAGPARLLAENGAALLNLSEPPAAMIAAAALATTVLFVSTLPFVTRGLTLARWLINRLVLGPWESEALQREVAELSASRGAAVVAEDRALRRLERDIHDGPQQRLIRVQMDLASARNRLTADPESAGRIIDEAREHVGAALDELRALSRGVAPPILQDRGFEAAVHSLAALSPVPVEVLAEHPLGDVPPEVERSVYFVVAELLANASKHSSARSVRVHLDTRESATPGEHWLDVWVIDDGVGGALSVPGHGLEGVGGRVRGLRGIVTVNSPLGGPSTVAVHVPYRPTALS</sequence>
<feature type="transmembrane region" description="Helical" evidence="10">
    <location>
        <begin position="203"/>
        <end position="231"/>
    </location>
</feature>
<feature type="region of interest" description="Disordered" evidence="9">
    <location>
        <begin position="25"/>
        <end position="90"/>
    </location>
</feature>
<dbReference type="EMBL" id="PSUL01000005">
    <property type="protein sequence ID" value="PPF15351.1"/>
    <property type="molecule type" value="Genomic_DNA"/>
</dbReference>
<dbReference type="SUPFAM" id="SSF55874">
    <property type="entry name" value="ATPase domain of HSP90 chaperone/DNA topoisomerase II/histidine kinase"/>
    <property type="match status" value="1"/>
</dbReference>
<feature type="transmembrane region" description="Helical" evidence="10">
    <location>
        <begin position="265"/>
        <end position="286"/>
    </location>
</feature>
<dbReference type="Pfam" id="PF07730">
    <property type="entry name" value="HisKA_3"/>
    <property type="match status" value="1"/>
</dbReference>
<dbReference type="Proteomes" id="UP000237881">
    <property type="component" value="Unassembled WGS sequence"/>
</dbReference>
<keyword evidence="10" id="KW-0812">Transmembrane</keyword>
<dbReference type="GO" id="GO:0005524">
    <property type="term" value="F:ATP binding"/>
    <property type="evidence" value="ECO:0007669"/>
    <property type="project" value="UniProtKB-KW"/>
</dbReference>
<name>A0ABD6WAQ2_RATRA</name>